<name>A0A4Z2EYF5_9TELE</name>
<protein>
    <submittedName>
        <fullName evidence="2">Uncharacterized protein</fullName>
    </submittedName>
</protein>
<feature type="region of interest" description="Disordered" evidence="1">
    <location>
        <begin position="1"/>
        <end position="50"/>
    </location>
</feature>
<feature type="compositionally biased region" description="Low complexity" evidence="1">
    <location>
        <begin position="177"/>
        <end position="196"/>
    </location>
</feature>
<reference evidence="2 3" key="1">
    <citation type="submission" date="2019-03" db="EMBL/GenBank/DDBJ databases">
        <title>First draft genome of Liparis tanakae, snailfish: a comprehensive survey of snailfish specific genes.</title>
        <authorList>
            <person name="Kim W."/>
            <person name="Song I."/>
            <person name="Jeong J.-H."/>
            <person name="Kim D."/>
            <person name="Kim S."/>
            <person name="Ryu S."/>
            <person name="Song J.Y."/>
            <person name="Lee S.K."/>
        </authorList>
    </citation>
    <scope>NUCLEOTIDE SEQUENCE [LARGE SCALE GENOMIC DNA]</scope>
    <source>
        <tissue evidence="2">Muscle</tissue>
    </source>
</reference>
<dbReference type="AlphaFoldDB" id="A0A4Z2EYF5"/>
<feature type="compositionally biased region" description="Polar residues" evidence="1">
    <location>
        <begin position="10"/>
        <end position="25"/>
    </location>
</feature>
<organism evidence="2 3">
    <name type="scientific">Liparis tanakae</name>
    <name type="common">Tanaka's snailfish</name>
    <dbReference type="NCBI Taxonomy" id="230148"/>
    <lineage>
        <taxon>Eukaryota</taxon>
        <taxon>Metazoa</taxon>
        <taxon>Chordata</taxon>
        <taxon>Craniata</taxon>
        <taxon>Vertebrata</taxon>
        <taxon>Euteleostomi</taxon>
        <taxon>Actinopterygii</taxon>
        <taxon>Neopterygii</taxon>
        <taxon>Teleostei</taxon>
        <taxon>Neoteleostei</taxon>
        <taxon>Acanthomorphata</taxon>
        <taxon>Eupercaria</taxon>
        <taxon>Perciformes</taxon>
        <taxon>Cottioidei</taxon>
        <taxon>Cottales</taxon>
        <taxon>Liparidae</taxon>
        <taxon>Liparis</taxon>
    </lineage>
</organism>
<feature type="region of interest" description="Disordered" evidence="1">
    <location>
        <begin position="133"/>
        <end position="196"/>
    </location>
</feature>
<dbReference type="EMBL" id="SRLO01002262">
    <property type="protein sequence ID" value="TNN33374.1"/>
    <property type="molecule type" value="Genomic_DNA"/>
</dbReference>
<proteinExistence type="predicted"/>
<dbReference type="Proteomes" id="UP000314294">
    <property type="component" value="Unassembled WGS sequence"/>
</dbReference>
<gene>
    <name evidence="2" type="ORF">EYF80_056460</name>
</gene>
<accession>A0A4Z2EYF5</accession>
<evidence type="ECO:0000256" key="1">
    <source>
        <dbReference type="SAM" id="MobiDB-lite"/>
    </source>
</evidence>
<evidence type="ECO:0000313" key="3">
    <source>
        <dbReference type="Proteomes" id="UP000314294"/>
    </source>
</evidence>
<comment type="caution">
    <text evidence="2">The sequence shown here is derived from an EMBL/GenBank/DDBJ whole genome shotgun (WGS) entry which is preliminary data.</text>
</comment>
<keyword evidence="3" id="KW-1185">Reference proteome</keyword>
<sequence>MRKVRKTRRFSFTSGPEDPSLSSVNVVLGRSSAEEEEEEEEEPPLQAAAPSCSRTRWIPFPWAAPARSLALPCRDWAEKSSRPTLPCRHPNTASRGSRYSAENTAMRIMNFTSFSWFSFSRGISMRTRFRAAMPASSRATPTWGAGGGVSGRSQGEGPVGGVSGESQWEGPVGGASGESQGEESVGGVSERSQSGK</sequence>
<evidence type="ECO:0000313" key="2">
    <source>
        <dbReference type="EMBL" id="TNN33374.1"/>
    </source>
</evidence>
<feature type="compositionally biased region" description="Acidic residues" evidence="1">
    <location>
        <begin position="34"/>
        <end position="43"/>
    </location>
</feature>